<name>A0A3B1CX93_9ZZZZ</name>
<organism evidence="1">
    <name type="scientific">hydrothermal vent metagenome</name>
    <dbReference type="NCBI Taxonomy" id="652676"/>
    <lineage>
        <taxon>unclassified sequences</taxon>
        <taxon>metagenomes</taxon>
        <taxon>ecological metagenomes</taxon>
    </lineage>
</organism>
<sequence>MVDQKENAIDVDKLLKNKLKSVSIADLEEGIAKIVTDMVGEDYKCTIGDVKYSMFSGADFHVKIELSYNPEK</sequence>
<dbReference type="EMBL" id="UOGD01000417">
    <property type="protein sequence ID" value="VAX28494.1"/>
    <property type="molecule type" value="Genomic_DNA"/>
</dbReference>
<reference evidence="1" key="1">
    <citation type="submission" date="2018-06" db="EMBL/GenBank/DDBJ databases">
        <authorList>
            <person name="Zhirakovskaya E."/>
        </authorList>
    </citation>
    <scope>NUCLEOTIDE SEQUENCE</scope>
</reference>
<protein>
    <submittedName>
        <fullName evidence="1">Uncharacterized protein</fullName>
    </submittedName>
</protein>
<evidence type="ECO:0000313" key="1">
    <source>
        <dbReference type="EMBL" id="VAX28494.1"/>
    </source>
</evidence>
<proteinExistence type="predicted"/>
<accession>A0A3B1CX93</accession>
<gene>
    <name evidence="1" type="ORF">MNBD_IGNAVI01-2433</name>
</gene>
<dbReference type="AlphaFoldDB" id="A0A3B1CX93"/>